<gene>
    <name evidence="1" type="ordered locus">Anacy_4013</name>
</gene>
<dbReference type="PATRIC" id="fig|272123.3.peg.4359"/>
<protein>
    <submittedName>
        <fullName evidence="1">Uncharacterized protein</fullName>
    </submittedName>
</protein>
<dbReference type="KEGG" id="acy:Anacy_4013"/>
<evidence type="ECO:0000313" key="2">
    <source>
        <dbReference type="Proteomes" id="UP000010474"/>
    </source>
</evidence>
<accession>K9ZJH0</accession>
<dbReference type="RefSeq" id="WP_015216001.1">
    <property type="nucleotide sequence ID" value="NC_019771.1"/>
</dbReference>
<proteinExistence type="predicted"/>
<reference evidence="2" key="1">
    <citation type="journal article" date="2013" name="Proc. Natl. Acad. Sci. U.S.A.">
        <title>Improving the coverage of the cyanobacterial phylum using diversity-driven genome sequencing.</title>
        <authorList>
            <person name="Shih P.M."/>
            <person name="Wu D."/>
            <person name="Latifi A."/>
            <person name="Axen S.D."/>
            <person name="Fewer D.P."/>
            <person name="Talla E."/>
            <person name="Calteau A."/>
            <person name="Cai F."/>
            <person name="Tandeau de Marsac N."/>
            <person name="Rippka R."/>
            <person name="Herdman M."/>
            <person name="Sivonen K."/>
            <person name="Coursin T."/>
            <person name="Laurent T."/>
            <person name="Goodwin L."/>
            <person name="Nolan M."/>
            <person name="Davenport K.W."/>
            <person name="Han C.S."/>
            <person name="Rubin E.M."/>
            <person name="Eisen J.A."/>
            <person name="Woyke T."/>
            <person name="Gugger M."/>
            <person name="Kerfeld C.A."/>
        </authorList>
    </citation>
    <scope>NUCLEOTIDE SEQUENCE [LARGE SCALE GENOMIC DNA]</scope>
    <source>
        <strain evidence="2">ATCC 27899 / PCC 7122</strain>
    </source>
</reference>
<sequence length="189" mass="20320">MASPRRPLTGQRLIYEIQMGGVGYRVRIKESIANLLGLKPATTGQTGTFGASGLPVIPGIGGGNIGRKYLKAPPGFRFQSYKFLVVPGTKVKEPIPGCNTAGTRTREICSFSIGFPKGVKETPITRWRVSSWARSKPVIIGMITPSGVQHLWKGKLSNNPIDPSNLPDLPDFDLGGLIDAGRTLLPLLL</sequence>
<name>K9ZJH0_ANACC</name>
<dbReference type="Proteomes" id="UP000010474">
    <property type="component" value="Chromosome"/>
</dbReference>
<keyword evidence="2" id="KW-1185">Reference proteome</keyword>
<dbReference type="HOGENOM" id="CLU_1431841_0_0_3"/>
<dbReference type="EMBL" id="CP003659">
    <property type="protein sequence ID" value="AFZ59383.1"/>
    <property type="molecule type" value="Genomic_DNA"/>
</dbReference>
<dbReference type="AlphaFoldDB" id="K9ZJH0"/>
<organism evidence="1 2">
    <name type="scientific">Anabaena cylindrica (strain ATCC 27899 / PCC 7122)</name>
    <dbReference type="NCBI Taxonomy" id="272123"/>
    <lineage>
        <taxon>Bacteria</taxon>
        <taxon>Bacillati</taxon>
        <taxon>Cyanobacteriota</taxon>
        <taxon>Cyanophyceae</taxon>
        <taxon>Nostocales</taxon>
        <taxon>Nostocaceae</taxon>
        <taxon>Anabaena</taxon>
    </lineage>
</organism>
<dbReference type="STRING" id="272123.Anacy_4013"/>
<evidence type="ECO:0000313" key="1">
    <source>
        <dbReference type="EMBL" id="AFZ59383.1"/>
    </source>
</evidence>